<feature type="domain" description="N-acetyltransferase" evidence="4">
    <location>
        <begin position="57"/>
        <end position="206"/>
    </location>
</feature>
<comment type="caution">
    <text evidence="5">The sequence shown here is derived from an EMBL/GenBank/DDBJ whole genome shotgun (WGS) entry which is preliminary data.</text>
</comment>
<keyword evidence="1" id="KW-0808">Transferase</keyword>
<evidence type="ECO:0000259" key="4">
    <source>
        <dbReference type="PROSITE" id="PS51186"/>
    </source>
</evidence>
<proteinExistence type="inferred from homology"/>
<dbReference type="Gene3D" id="3.40.630.30">
    <property type="match status" value="1"/>
</dbReference>
<evidence type="ECO:0000313" key="5">
    <source>
        <dbReference type="EMBL" id="HJC85066.1"/>
    </source>
</evidence>
<evidence type="ECO:0000313" key="6">
    <source>
        <dbReference type="Proteomes" id="UP000823858"/>
    </source>
</evidence>
<dbReference type="InterPro" id="IPR000182">
    <property type="entry name" value="GNAT_dom"/>
</dbReference>
<accession>A0A9D2QCJ6</accession>
<evidence type="ECO:0000256" key="1">
    <source>
        <dbReference type="ARBA" id="ARBA00022679"/>
    </source>
</evidence>
<protein>
    <submittedName>
        <fullName evidence="5">GNAT family N-acetyltransferase</fullName>
    </submittedName>
</protein>
<gene>
    <name evidence="5" type="ORF">H9751_05910</name>
</gene>
<comment type="similarity">
    <text evidence="3">Belongs to the acetyltransferase family. RimJ subfamily.</text>
</comment>
<name>A0A9D2QCJ6_9CORY</name>
<keyword evidence="2" id="KW-0012">Acyltransferase</keyword>
<evidence type="ECO:0000256" key="3">
    <source>
        <dbReference type="ARBA" id="ARBA00038502"/>
    </source>
</evidence>
<dbReference type="EMBL" id="DWVP01000014">
    <property type="protein sequence ID" value="HJC85066.1"/>
    <property type="molecule type" value="Genomic_DNA"/>
</dbReference>
<evidence type="ECO:0000256" key="2">
    <source>
        <dbReference type="ARBA" id="ARBA00023315"/>
    </source>
</evidence>
<dbReference type="Proteomes" id="UP000823858">
    <property type="component" value="Unassembled WGS sequence"/>
</dbReference>
<dbReference type="PROSITE" id="PS51186">
    <property type="entry name" value="GNAT"/>
    <property type="match status" value="1"/>
</dbReference>
<dbReference type="GO" id="GO:0008999">
    <property type="term" value="F:protein-N-terminal-alanine acetyltransferase activity"/>
    <property type="evidence" value="ECO:0007669"/>
    <property type="project" value="TreeGrafter"/>
</dbReference>
<dbReference type="PANTHER" id="PTHR43792">
    <property type="entry name" value="GNAT FAMILY, PUTATIVE (AFU_ORTHOLOGUE AFUA_3G00765)-RELATED-RELATED"/>
    <property type="match status" value="1"/>
</dbReference>
<reference evidence="5" key="2">
    <citation type="submission" date="2021-04" db="EMBL/GenBank/DDBJ databases">
        <authorList>
            <person name="Gilroy R."/>
        </authorList>
    </citation>
    <scope>NUCLEOTIDE SEQUENCE</scope>
    <source>
        <strain evidence="5">ChiHjej13B12-4958</strain>
    </source>
</reference>
<dbReference type="InterPro" id="IPR051531">
    <property type="entry name" value="N-acetyltransferase"/>
</dbReference>
<dbReference type="Pfam" id="PF13302">
    <property type="entry name" value="Acetyltransf_3"/>
    <property type="match status" value="1"/>
</dbReference>
<dbReference type="AlphaFoldDB" id="A0A9D2QCJ6"/>
<organism evidence="5 6">
    <name type="scientific">Candidatus Corynebacterium faecigallinarum</name>
    <dbReference type="NCBI Taxonomy" id="2838528"/>
    <lineage>
        <taxon>Bacteria</taxon>
        <taxon>Bacillati</taxon>
        <taxon>Actinomycetota</taxon>
        <taxon>Actinomycetes</taxon>
        <taxon>Mycobacteriales</taxon>
        <taxon>Corynebacteriaceae</taxon>
        <taxon>Corynebacterium</taxon>
    </lineage>
</organism>
<dbReference type="InterPro" id="IPR016181">
    <property type="entry name" value="Acyl_CoA_acyltransferase"/>
</dbReference>
<dbReference type="PANTHER" id="PTHR43792:SF8">
    <property type="entry name" value="[RIBOSOMAL PROTEIN US5]-ALANINE N-ACETYLTRANSFERASE"/>
    <property type="match status" value="1"/>
</dbReference>
<dbReference type="GO" id="GO:0005737">
    <property type="term" value="C:cytoplasm"/>
    <property type="evidence" value="ECO:0007669"/>
    <property type="project" value="TreeGrafter"/>
</dbReference>
<sequence>MPSGLSFLSSLTSLPSRHPGWPARTATVTTHAGRVRLRPLGRRDGTRWAQYRIADEHLLRPVEPTVPGPWSESHTKALWRANISGLSALANDGQVMPFAIEVDGEFAGQLTLGNIQHGVVCSCWIGYWVYSGYSGQGVATAAVALGVDHAMIHGGIHRVEATVLESNEASRRVLAKIGFREEGRLVRNLHINGQWRDHLLVGLTTEEVPGGVVSLLGRDRRPGA</sequence>
<reference evidence="5" key="1">
    <citation type="journal article" date="2021" name="PeerJ">
        <title>Extensive microbial diversity within the chicken gut microbiome revealed by metagenomics and culture.</title>
        <authorList>
            <person name="Gilroy R."/>
            <person name="Ravi A."/>
            <person name="Getino M."/>
            <person name="Pursley I."/>
            <person name="Horton D.L."/>
            <person name="Alikhan N.F."/>
            <person name="Baker D."/>
            <person name="Gharbi K."/>
            <person name="Hall N."/>
            <person name="Watson M."/>
            <person name="Adriaenssens E.M."/>
            <person name="Foster-Nyarko E."/>
            <person name="Jarju S."/>
            <person name="Secka A."/>
            <person name="Antonio M."/>
            <person name="Oren A."/>
            <person name="Chaudhuri R.R."/>
            <person name="La Ragione R."/>
            <person name="Hildebrand F."/>
            <person name="Pallen M.J."/>
        </authorList>
    </citation>
    <scope>NUCLEOTIDE SEQUENCE</scope>
    <source>
        <strain evidence="5">ChiHjej13B12-4958</strain>
    </source>
</reference>
<dbReference type="SUPFAM" id="SSF55729">
    <property type="entry name" value="Acyl-CoA N-acyltransferases (Nat)"/>
    <property type="match status" value="1"/>
</dbReference>